<protein>
    <submittedName>
        <fullName evidence="2">Uncharacterized protein</fullName>
    </submittedName>
</protein>
<keyword evidence="1" id="KW-0812">Transmembrane</keyword>
<name>T1KJH2_TETUR</name>
<keyword evidence="3" id="KW-1185">Reference proteome</keyword>
<keyword evidence="1" id="KW-0472">Membrane</keyword>
<evidence type="ECO:0000256" key="1">
    <source>
        <dbReference type="SAM" id="Phobius"/>
    </source>
</evidence>
<dbReference type="AlphaFoldDB" id="T1KJH2"/>
<dbReference type="EMBL" id="CAEY01000150">
    <property type="status" value="NOT_ANNOTATED_CDS"/>
    <property type="molecule type" value="Genomic_DNA"/>
</dbReference>
<dbReference type="Proteomes" id="UP000015104">
    <property type="component" value="Unassembled WGS sequence"/>
</dbReference>
<sequence>MDLYSKSVPTKISSNFNLTEVRVICLIETPDYLNEDDFHRLINSYHQCFKDRKDKVILHHLMSDKIHELQAEIYPIKDALRSFLVDKLNVSFLRMDLIKLNFLNSHMVAKVEIVDSFVTYFETKKGASHRFNIKSTESGQIYTSTIDECLRLQASKANLSYVITCETEHYLCLGIADGDSLPDENENGLNCMLYNNSDRSLTKLLTEVPLQELIGKSYSNLNGSRFNYSDIEFAIVGVTIGDGIRFDGSKSTVSLLLMPIYRHSIEIARNKSLLKRIKTSSYDLLIKANITHKESNNTWYLAETVYFKPLIHGVVRIQKGDIEMQVHYILNISKRVVILDNRAMEMESIRNFTWDGVQLPVPTIRLINKLLMLGPAYYYSLLDAYNYQENENERSLKYRSNNDGQSLFWVYKFTASLTPWVIIGELDNITIYNSYNSPLITVKIVKVIALGSEVIAGGQHFYARFNETLTDHINQSTVDFQFDAAKMYLISWIKSKRAGIEYEQVDDLRSGLRFTSTADGCTIQSSNQNESFNFASSSFHKFFGKAWIFYYTKEILFPIKYQHRDKIIMDKMELNKQIGNFSHDLVITTLRVARMPGNISSDVILQNLQIERKFYNKENKSSLEYRLVKTLKIFFSGYTKLNYEPEHQVYTLNNKCFQDAKMDVLKLRLSPSKNLSPIETYSLINELDELSENLKILLYTKLGMFYLRIKSVRFQFHATHLIASVEIIERFNFVDLLRKSYRKLDLSGFVTDVSSDTENCLKLEAMKSNVSKIISCNDISHGCIGITLDKPLPEENENGSNCVLYDNLDKALYKLVQEPTLKELKMSYKHLNETTLSIAKLSFNLHVIDSSQNDSQLPIDSYSFNEKVYCENYFGNYIFFILIFVIICIIIGFVAILCKSYRRSVRISSSPSISLTILKDS</sequence>
<proteinExistence type="predicted"/>
<dbReference type="EnsemblMetazoa" id="tetur136g00050.1">
    <property type="protein sequence ID" value="tetur136g00050.1"/>
    <property type="gene ID" value="tetur136g00050"/>
</dbReference>
<evidence type="ECO:0000313" key="3">
    <source>
        <dbReference type="Proteomes" id="UP000015104"/>
    </source>
</evidence>
<reference evidence="3" key="1">
    <citation type="submission" date="2011-08" db="EMBL/GenBank/DDBJ databases">
        <authorList>
            <person name="Rombauts S."/>
        </authorList>
    </citation>
    <scope>NUCLEOTIDE SEQUENCE</scope>
    <source>
        <strain evidence="3">London</strain>
    </source>
</reference>
<keyword evidence="1" id="KW-1133">Transmembrane helix</keyword>
<reference evidence="2" key="2">
    <citation type="submission" date="2015-06" db="UniProtKB">
        <authorList>
            <consortium name="EnsemblMetazoa"/>
        </authorList>
    </citation>
    <scope>IDENTIFICATION</scope>
</reference>
<accession>T1KJH2</accession>
<evidence type="ECO:0000313" key="2">
    <source>
        <dbReference type="EnsemblMetazoa" id="tetur136g00050.1"/>
    </source>
</evidence>
<dbReference type="HOGENOM" id="CLU_006046_0_0_1"/>
<organism evidence="2 3">
    <name type="scientific">Tetranychus urticae</name>
    <name type="common">Two-spotted spider mite</name>
    <dbReference type="NCBI Taxonomy" id="32264"/>
    <lineage>
        <taxon>Eukaryota</taxon>
        <taxon>Metazoa</taxon>
        <taxon>Ecdysozoa</taxon>
        <taxon>Arthropoda</taxon>
        <taxon>Chelicerata</taxon>
        <taxon>Arachnida</taxon>
        <taxon>Acari</taxon>
        <taxon>Acariformes</taxon>
        <taxon>Trombidiformes</taxon>
        <taxon>Prostigmata</taxon>
        <taxon>Eleutherengona</taxon>
        <taxon>Raphignathae</taxon>
        <taxon>Tetranychoidea</taxon>
        <taxon>Tetranychidae</taxon>
        <taxon>Tetranychus</taxon>
    </lineage>
</organism>
<feature type="transmembrane region" description="Helical" evidence="1">
    <location>
        <begin position="877"/>
        <end position="898"/>
    </location>
</feature>